<protein>
    <submittedName>
        <fullName evidence="1">Uncharacterized protein</fullName>
    </submittedName>
</protein>
<sequence>MASPKRVDAWSRIAETDFESVFHLLLGRLVHAIARLDFNVGLQLSYWGHEEDPSTRVLLETVTTQRWCCP</sequence>
<name>A0ABN7Q2J2_9BURK</name>
<comment type="caution">
    <text evidence="1">The sequence shown here is derived from an EMBL/GenBank/DDBJ whole genome shotgun (WGS) entry which is preliminary data.</text>
</comment>
<organism evidence="1 2">
    <name type="scientific">Cupriavidus numazuensis</name>
    <dbReference type="NCBI Taxonomy" id="221992"/>
    <lineage>
        <taxon>Bacteria</taxon>
        <taxon>Pseudomonadati</taxon>
        <taxon>Pseudomonadota</taxon>
        <taxon>Betaproteobacteria</taxon>
        <taxon>Burkholderiales</taxon>
        <taxon>Burkholderiaceae</taxon>
        <taxon>Cupriavidus</taxon>
    </lineage>
</organism>
<accession>A0ABN7Q2J2</accession>
<keyword evidence="2" id="KW-1185">Reference proteome</keyword>
<proteinExistence type="predicted"/>
<dbReference type="EMBL" id="CAJPVI010000031">
    <property type="protein sequence ID" value="CAG2154691.1"/>
    <property type="molecule type" value="Genomic_DNA"/>
</dbReference>
<gene>
    <name evidence="1" type="ORF">LMG26411_04689</name>
</gene>
<reference evidence="1 2" key="1">
    <citation type="submission" date="2021-03" db="EMBL/GenBank/DDBJ databases">
        <authorList>
            <person name="Peeters C."/>
        </authorList>
    </citation>
    <scope>NUCLEOTIDE SEQUENCE [LARGE SCALE GENOMIC DNA]</scope>
    <source>
        <strain evidence="1 2">LMG 26411</strain>
    </source>
</reference>
<dbReference type="Proteomes" id="UP000672657">
    <property type="component" value="Unassembled WGS sequence"/>
</dbReference>
<evidence type="ECO:0000313" key="2">
    <source>
        <dbReference type="Proteomes" id="UP000672657"/>
    </source>
</evidence>
<evidence type="ECO:0000313" key="1">
    <source>
        <dbReference type="EMBL" id="CAG2154691.1"/>
    </source>
</evidence>